<feature type="signal peptide" evidence="1">
    <location>
        <begin position="1"/>
        <end position="21"/>
    </location>
</feature>
<name>A0A8H9N223_VIBVL</name>
<proteinExistence type="predicted"/>
<dbReference type="EMBL" id="DACRBY010000020">
    <property type="protein sequence ID" value="HAS8541353.1"/>
    <property type="molecule type" value="Genomic_DNA"/>
</dbReference>
<protein>
    <submittedName>
        <fullName evidence="2">Uncharacterized protein</fullName>
    </submittedName>
</protein>
<sequence>MELATKFAISLSILVAPSVSASMHNNSEIIKAISSEYTNISIGASTDSDLLGYADSKDGTEVAFFYASKDSGLIEIGEKLFQISSTGGLENVSISKDFELYKNTLFNLSQSKGFYFNDKGEKSALVMLDTSCQYSRRFVKSGGLKRLVDSGYKVMIVPFSRMINGGTISRYAGLVCSDRSDAEKSDIFLKNLAKGTDVPLSHSPTNTCNYWESLKVFYGLFYEMEVEGVPAIVLSDSNEIRYSF</sequence>
<evidence type="ECO:0000313" key="2">
    <source>
        <dbReference type="EMBL" id="HAS8541353.1"/>
    </source>
</evidence>
<comment type="caution">
    <text evidence="2">The sequence shown here is derived from an EMBL/GenBank/DDBJ whole genome shotgun (WGS) entry which is preliminary data.</text>
</comment>
<reference evidence="2" key="2">
    <citation type="submission" date="2019-01" db="EMBL/GenBank/DDBJ databases">
        <authorList>
            <consortium name="NCBI Pathogen Detection Project"/>
        </authorList>
    </citation>
    <scope>NUCLEOTIDE SEQUENCE</scope>
    <source>
        <strain evidence="2">BCW_3452</strain>
    </source>
</reference>
<gene>
    <name evidence="2" type="ORF">I7730_16335</name>
</gene>
<dbReference type="Gene3D" id="3.40.30.10">
    <property type="entry name" value="Glutaredoxin"/>
    <property type="match status" value="1"/>
</dbReference>
<accession>A0A8H9N223</accession>
<keyword evidence="1" id="KW-0732">Signal</keyword>
<reference evidence="2" key="1">
    <citation type="journal article" date="2018" name="Genome Biol.">
        <title>SKESA: strategic k-mer extension for scrupulous assemblies.</title>
        <authorList>
            <person name="Souvorov A."/>
            <person name="Agarwala R."/>
            <person name="Lipman D.J."/>
        </authorList>
    </citation>
    <scope>NUCLEOTIDE SEQUENCE</scope>
    <source>
        <strain evidence="2">BCW_3452</strain>
    </source>
</reference>
<organism evidence="2">
    <name type="scientific">Vibrio vulnificus</name>
    <dbReference type="NCBI Taxonomy" id="672"/>
    <lineage>
        <taxon>Bacteria</taxon>
        <taxon>Pseudomonadati</taxon>
        <taxon>Pseudomonadota</taxon>
        <taxon>Gammaproteobacteria</taxon>
        <taxon>Vibrionales</taxon>
        <taxon>Vibrionaceae</taxon>
        <taxon>Vibrio</taxon>
    </lineage>
</organism>
<dbReference type="AlphaFoldDB" id="A0A8H9N223"/>
<feature type="chain" id="PRO_5034410063" evidence="1">
    <location>
        <begin position="22"/>
        <end position="244"/>
    </location>
</feature>
<evidence type="ECO:0000256" key="1">
    <source>
        <dbReference type="SAM" id="SignalP"/>
    </source>
</evidence>
<dbReference type="Proteomes" id="UP000863257">
    <property type="component" value="Unassembled WGS sequence"/>
</dbReference>